<feature type="non-terminal residue" evidence="1">
    <location>
        <position position="49"/>
    </location>
</feature>
<reference evidence="1" key="1">
    <citation type="journal article" date="2014" name="Front. Microbiol.">
        <title>High frequency of phylogenetically diverse reductive dehalogenase-homologous genes in deep subseafloor sedimentary metagenomes.</title>
        <authorList>
            <person name="Kawai M."/>
            <person name="Futagami T."/>
            <person name="Toyoda A."/>
            <person name="Takaki Y."/>
            <person name="Nishi S."/>
            <person name="Hori S."/>
            <person name="Arai W."/>
            <person name="Tsubouchi T."/>
            <person name="Morono Y."/>
            <person name="Uchiyama I."/>
            <person name="Ito T."/>
            <person name="Fujiyama A."/>
            <person name="Inagaki F."/>
            <person name="Takami H."/>
        </authorList>
    </citation>
    <scope>NUCLEOTIDE SEQUENCE</scope>
    <source>
        <strain evidence="1">Expedition CK06-06</strain>
    </source>
</reference>
<comment type="caution">
    <text evidence="1">The sequence shown here is derived from an EMBL/GenBank/DDBJ whole genome shotgun (WGS) entry which is preliminary data.</text>
</comment>
<protein>
    <submittedName>
        <fullName evidence="1">Uncharacterized protein</fullName>
    </submittedName>
</protein>
<name>X1S2F3_9ZZZZ</name>
<evidence type="ECO:0000313" key="1">
    <source>
        <dbReference type="EMBL" id="GAI69615.1"/>
    </source>
</evidence>
<dbReference type="EMBL" id="BARV01044149">
    <property type="protein sequence ID" value="GAI69615.1"/>
    <property type="molecule type" value="Genomic_DNA"/>
</dbReference>
<proteinExistence type="predicted"/>
<organism evidence="1">
    <name type="scientific">marine sediment metagenome</name>
    <dbReference type="NCBI Taxonomy" id="412755"/>
    <lineage>
        <taxon>unclassified sequences</taxon>
        <taxon>metagenomes</taxon>
        <taxon>ecological metagenomes</taxon>
    </lineage>
</organism>
<sequence length="49" mass="5355">MIVDAISAAAEELAREISLGFRYYTGTFRGKRVERAVFGGGEAYEGILL</sequence>
<dbReference type="AlphaFoldDB" id="X1S2F3"/>
<accession>X1S2F3</accession>
<gene>
    <name evidence="1" type="ORF">S06H3_65512</name>
</gene>